<dbReference type="InterPro" id="IPR000589">
    <property type="entry name" value="Ribosomal_uS15"/>
</dbReference>
<evidence type="ECO:0000256" key="1">
    <source>
        <dbReference type="ARBA" id="ARBA00008434"/>
    </source>
</evidence>
<accession>A0AAW0GRG4</accession>
<dbReference type="SUPFAM" id="SSF47060">
    <property type="entry name" value="S15/NS1 RNA-binding domain"/>
    <property type="match status" value="1"/>
</dbReference>
<evidence type="ECO:0000313" key="6">
    <source>
        <dbReference type="Proteomes" id="UP001385951"/>
    </source>
</evidence>
<proteinExistence type="inferred from homology"/>
<keyword evidence="6" id="KW-1185">Reference proteome</keyword>
<dbReference type="CDD" id="cd00353">
    <property type="entry name" value="Ribosomal_S15p_S13e"/>
    <property type="match status" value="1"/>
</dbReference>
<keyword evidence="2 4" id="KW-0689">Ribosomal protein</keyword>
<dbReference type="GO" id="GO:0005840">
    <property type="term" value="C:ribosome"/>
    <property type="evidence" value="ECO:0007669"/>
    <property type="project" value="UniProtKB-KW"/>
</dbReference>
<protein>
    <recommendedName>
        <fullName evidence="7">S15/NS1 RNA-binding domain-containing protein</fullName>
    </recommendedName>
</protein>
<dbReference type="GO" id="GO:0006412">
    <property type="term" value="P:translation"/>
    <property type="evidence" value="ECO:0007669"/>
    <property type="project" value="InterPro"/>
</dbReference>
<dbReference type="InterPro" id="IPR005290">
    <property type="entry name" value="Ribosomal_uS15_bac-type"/>
</dbReference>
<dbReference type="Pfam" id="PF00312">
    <property type="entry name" value="Ribosomal_S15"/>
    <property type="match status" value="1"/>
</dbReference>
<sequence length="277" mass="30938">MLSLRFTQCSRLVASTSTSSAVPAACLHTSAVRQAGSARRHKQVQAEKKIEAMRAEKLRQEQLNRPHVVLGNRPGDEAKWANCDLAKAIITEEQILAAPTPSLDPSGKIQLPETLNFGVGEAEKELLFETLPVLGTEMKTRKTPAFKLQEIAEGAEADELRKVNTLAIIADLRNANAGGIAYANRRRIIEEFSEPGKPNDTGRPEVQAALATYTIRKLWAHLQNMKKDVANRRNLRKIVHHRAKILKYLKRTDRDRYEDVLQRLGLEPEAVEGELVV</sequence>
<evidence type="ECO:0000256" key="2">
    <source>
        <dbReference type="ARBA" id="ARBA00022980"/>
    </source>
</evidence>
<dbReference type="PANTHER" id="PTHR23321:SF26">
    <property type="entry name" value="SMALL RIBOSOMAL SUBUNIT PROTEIN US15M"/>
    <property type="match status" value="1"/>
</dbReference>
<dbReference type="Gene3D" id="1.10.287.10">
    <property type="entry name" value="S15/NS1, RNA-binding"/>
    <property type="match status" value="1"/>
</dbReference>
<dbReference type="PANTHER" id="PTHR23321">
    <property type="entry name" value="RIBOSOMAL PROTEIN S15, BACTERIAL AND ORGANELLAR"/>
    <property type="match status" value="1"/>
</dbReference>
<evidence type="ECO:0008006" key="7">
    <source>
        <dbReference type="Google" id="ProtNLM"/>
    </source>
</evidence>
<comment type="caution">
    <text evidence="5">The sequence shown here is derived from an EMBL/GenBank/DDBJ whole genome shotgun (WGS) entry which is preliminary data.</text>
</comment>
<dbReference type="HAMAP" id="MF_01343_B">
    <property type="entry name" value="Ribosomal_uS15_B"/>
    <property type="match status" value="1"/>
</dbReference>
<dbReference type="SMART" id="SM01387">
    <property type="entry name" value="Ribosomal_S15"/>
    <property type="match status" value="1"/>
</dbReference>
<keyword evidence="3 4" id="KW-0687">Ribonucleoprotein</keyword>
<dbReference type="NCBIfam" id="TIGR00952">
    <property type="entry name" value="S15_bact"/>
    <property type="match status" value="1"/>
</dbReference>
<evidence type="ECO:0000256" key="3">
    <source>
        <dbReference type="ARBA" id="ARBA00023274"/>
    </source>
</evidence>
<evidence type="ECO:0000256" key="4">
    <source>
        <dbReference type="RuleBase" id="RU003919"/>
    </source>
</evidence>
<reference evidence="5 6" key="1">
    <citation type="submission" date="2022-09" db="EMBL/GenBank/DDBJ databases">
        <authorList>
            <person name="Palmer J.M."/>
        </authorList>
    </citation>
    <scope>NUCLEOTIDE SEQUENCE [LARGE SCALE GENOMIC DNA]</scope>
    <source>
        <strain evidence="5 6">DSM 7382</strain>
    </source>
</reference>
<evidence type="ECO:0000313" key="5">
    <source>
        <dbReference type="EMBL" id="KAK7695227.1"/>
    </source>
</evidence>
<organism evidence="5 6">
    <name type="scientific">Cerrena zonata</name>
    <dbReference type="NCBI Taxonomy" id="2478898"/>
    <lineage>
        <taxon>Eukaryota</taxon>
        <taxon>Fungi</taxon>
        <taxon>Dikarya</taxon>
        <taxon>Basidiomycota</taxon>
        <taxon>Agaricomycotina</taxon>
        <taxon>Agaricomycetes</taxon>
        <taxon>Polyporales</taxon>
        <taxon>Cerrenaceae</taxon>
        <taxon>Cerrena</taxon>
    </lineage>
</organism>
<dbReference type="GO" id="GO:0005737">
    <property type="term" value="C:cytoplasm"/>
    <property type="evidence" value="ECO:0007669"/>
    <property type="project" value="UniProtKB-ARBA"/>
</dbReference>
<dbReference type="GO" id="GO:0003735">
    <property type="term" value="F:structural constituent of ribosome"/>
    <property type="evidence" value="ECO:0007669"/>
    <property type="project" value="InterPro"/>
</dbReference>
<dbReference type="EMBL" id="JASBNA010000002">
    <property type="protein sequence ID" value="KAK7695227.1"/>
    <property type="molecule type" value="Genomic_DNA"/>
</dbReference>
<gene>
    <name evidence="5" type="ORF">QCA50_002417</name>
</gene>
<name>A0AAW0GRG4_9APHY</name>
<dbReference type="GO" id="GO:1990904">
    <property type="term" value="C:ribonucleoprotein complex"/>
    <property type="evidence" value="ECO:0007669"/>
    <property type="project" value="UniProtKB-KW"/>
</dbReference>
<dbReference type="InterPro" id="IPR009068">
    <property type="entry name" value="uS15_NS1_RNA-bd_sf"/>
</dbReference>
<dbReference type="PROSITE" id="PS00362">
    <property type="entry name" value="RIBOSOMAL_S15"/>
    <property type="match status" value="1"/>
</dbReference>
<comment type="similarity">
    <text evidence="1 4">Belongs to the universal ribosomal protein uS15 family.</text>
</comment>
<dbReference type="Proteomes" id="UP001385951">
    <property type="component" value="Unassembled WGS sequence"/>
</dbReference>
<dbReference type="AlphaFoldDB" id="A0AAW0GRG4"/>